<dbReference type="RefSeq" id="WP_207444734.1">
    <property type="nucleotide sequence ID" value="NZ_CP061091.1"/>
</dbReference>
<dbReference type="Pfam" id="PF07729">
    <property type="entry name" value="FCD"/>
    <property type="match status" value="1"/>
</dbReference>
<gene>
    <name evidence="5" type="ORF">IAI60_00645</name>
</gene>
<dbReference type="Proteomes" id="UP001518990">
    <property type="component" value="Unassembled WGS sequence"/>
</dbReference>
<comment type="caution">
    <text evidence="5">The sequence shown here is derived from an EMBL/GenBank/DDBJ whole genome shotgun (WGS) entry which is preliminary data.</text>
</comment>
<dbReference type="PANTHER" id="PTHR43537:SF5">
    <property type="entry name" value="UXU OPERON TRANSCRIPTIONAL REGULATOR"/>
    <property type="match status" value="1"/>
</dbReference>
<sequence length="254" mass="27693">MLPDPAELTLRPLRAPRRLTLAEQVTRDLTARMEGGELRPGDQLPTERELMARYGVSRTVIREAMSSLRAAGRLATQQGRGAFVLEPAPQLSAYRLDPSEAGAAADVLKLMEIRIALESEAASLAAQRRDEAGLAELTRIVSEFEASIEDPEQSAVHDQAFHLCVARLSGNAYFGSLLGGLSSRLLPRARIDLFKEDAAAKLAYLRLLQVEHANILDAIRRADAEGARAAMRLHLTNSRERLRAALDRLGGAAP</sequence>
<dbReference type="Pfam" id="PF00392">
    <property type="entry name" value="GntR"/>
    <property type="match status" value="1"/>
</dbReference>
<dbReference type="Gene3D" id="1.10.10.10">
    <property type="entry name" value="Winged helix-like DNA-binding domain superfamily/Winged helix DNA-binding domain"/>
    <property type="match status" value="1"/>
</dbReference>
<evidence type="ECO:0000256" key="3">
    <source>
        <dbReference type="ARBA" id="ARBA00023163"/>
    </source>
</evidence>
<dbReference type="CDD" id="cd07377">
    <property type="entry name" value="WHTH_GntR"/>
    <property type="match status" value="1"/>
</dbReference>
<keyword evidence="2" id="KW-0238">DNA-binding</keyword>
<dbReference type="SUPFAM" id="SSF48008">
    <property type="entry name" value="GntR ligand-binding domain-like"/>
    <property type="match status" value="1"/>
</dbReference>
<dbReference type="InterPro" id="IPR011711">
    <property type="entry name" value="GntR_C"/>
</dbReference>
<evidence type="ECO:0000313" key="6">
    <source>
        <dbReference type="Proteomes" id="UP001518990"/>
    </source>
</evidence>
<accession>A0ABS3K6P4</accession>
<reference evidence="5 6" key="1">
    <citation type="submission" date="2020-09" db="EMBL/GenBank/DDBJ databases">
        <title>Roseomonas.</title>
        <authorList>
            <person name="Zhu W."/>
        </authorList>
    </citation>
    <scope>NUCLEOTIDE SEQUENCE [LARGE SCALE GENOMIC DNA]</scope>
    <source>
        <strain evidence="5 6">1311</strain>
    </source>
</reference>
<dbReference type="PANTHER" id="PTHR43537">
    <property type="entry name" value="TRANSCRIPTIONAL REGULATOR, GNTR FAMILY"/>
    <property type="match status" value="1"/>
</dbReference>
<dbReference type="Gene3D" id="1.20.120.530">
    <property type="entry name" value="GntR ligand-binding domain-like"/>
    <property type="match status" value="1"/>
</dbReference>
<dbReference type="InterPro" id="IPR008920">
    <property type="entry name" value="TF_FadR/GntR_C"/>
</dbReference>
<organism evidence="5 6">
    <name type="scientific">Roseomonas marmotae</name>
    <dbReference type="NCBI Taxonomy" id="2768161"/>
    <lineage>
        <taxon>Bacteria</taxon>
        <taxon>Pseudomonadati</taxon>
        <taxon>Pseudomonadota</taxon>
        <taxon>Alphaproteobacteria</taxon>
        <taxon>Acetobacterales</taxon>
        <taxon>Roseomonadaceae</taxon>
        <taxon>Roseomonas</taxon>
    </lineage>
</organism>
<evidence type="ECO:0000256" key="1">
    <source>
        <dbReference type="ARBA" id="ARBA00023015"/>
    </source>
</evidence>
<dbReference type="SMART" id="SM00345">
    <property type="entry name" value="HTH_GNTR"/>
    <property type="match status" value="1"/>
</dbReference>
<dbReference type="SUPFAM" id="SSF46785">
    <property type="entry name" value="Winged helix' DNA-binding domain"/>
    <property type="match status" value="1"/>
</dbReference>
<keyword evidence="3" id="KW-0804">Transcription</keyword>
<evidence type="ECO:0000313" key="5">
    <source>
        <dbReference type="EMBL" id="MBO1073110.1"/>
    </source>
</evidence>
<proteinExistence type="predicted"/>
<dbReference type="SMART" id="SM00895">
    <property type="entry name" value="FCD"/>
    <property type="match status" value="1"/>
</dbReference>
<name>A0ABS3K6P4_9PROT</name>
<dbReference type="InterPro" id="IPR000524">
    <property type="entry name" value="Tscrpt_reg_HTH_GntR"/>
</dbReference>
<evidence type="ECO:0000259" key="4">
    <source>
        <dbReference type="PROSITE" id="PS50949"/>
    </source>
</evidence>
<dbReference type="InterPro" id="IPR036390">
    <property type="entry name" value="WH_DNA-bd_sf"/>
</dbReference>
<keyword evidence="6" id="KW-1185">Reference proteome</keyword>
<keyword evidence="1" id="KW-0805">Transcription regulation</keyword>
<dbReference type="PRINTS" id="PR00035">
    <property type="entry name" value="HTHGNTR"/>
</dbReference>
<dbReference type="PROSITE" id="PS50949">
    <property type="entry name" value="HTH_GNTR"/>
    <property type="match status" value="1"/>
</dbReference>
<feature type="domain" description="HTH gntR-type" evidence="4">
    <location>
        <begin position="19"/>
        <end position="87"/>
    </location>
</feature>
<dbReference type="InterPro" id="IPR036388">
    <property type="entry name" value="WH-like_DNA-bd_sf"/>
</dbReference>
<evidence type="ECO:0000256" key="2">
    <source>
        <dbReference type="ARBA" id="ARBA00023125"/>
    </source>
</evidence>
<dbReference type="EMBL" id="JACTNF010000001">
    <property type="protein sequence ID" value="MBO1073110.1"/>
    <property type="molecule type" value="Genomic_DNA"/>
</dbReference>
<protein>
    <submittedName>
        <fullName evidence="5">FadR family transcriptional regulator</fullName>
    </submittedName>
</protein>